<dbReference type="EMBL" id="LAZR01000336">
    <property type="protein sequence ID" value="KKN73830.1"/>
    <property type="molecule type" value="Genomic_DNA"/>
</dbReference>
<dbReference type="AlphaFoldDB" id="A0A0F9SY44"/>
<accession>A0A0F9SY44</accession>
<organism evidence="1">
    <name type="scientific">marine sediment metagenome</name>
    <dbReference type="NCBI Taxonomy" id="412755"/>
    <lineage>
        <taxon>unclassified sequences</taxon>
        <taxon>metagenomes</taxon>
        <taxon>ecological metagenomes</taxon>
    </lineage>
</organism>
<name>A0A0F9SY44_9ZZZZ</name>
<protein>
    <submittedName>
        <fullName evidence="1">Uncharacterized protein</fullName>
    </submittedName>
</protein>
<reference evidence="1" key="1">
    <citation type="journal article" date="2015" name="Nature">
        <title>Complex archaea that bridge the gap between prokaryotes and eukaryotes.</title>
        <authorList>
            <person name="Spang A."/>
            <person name="Saw J.H."/>
            <person name="Jorgensen S.L."/>
            <person name="Zaremba-Niedzwiedzka K."/>
            <person name="Martijn J."/>
            <person name="Lind A.E."/>
            <person name="van Eijk R."/>
            <person name="Schleper C."/>
            <person name="Guy L."/>
            <person name="Ettema T.J."/>
        </authorList>
    </citation>
    <scope>NUCLEOTIDE SEQUENCE</scope>
</reference>
<proteinExistence type="predicted"/>
<gene>
    <name evidence="1" type="ORF">LCGC14_0396320</name>
</gene>
<evidence type="ECO:0000313" key="1">
    <source>
        <dbReference type="EMBL" id="KKN73830.1"/>
    </source>
</evidence>
<comment type="caution">
    <text evidence="1">The sequence shown here is derived from an EMBL/GenBank/DDBJ whole genome shotgun (WGS) entry which is preliminary data.</text>
</comment>
<sequence>MTKTEGLRREVFKIVGEQTDVPTTRLPIEEWKTATDITEQILKACKESGLMFCEQREGEREDGVWWKYKVITEPIEVE</sequence>